<dbReference type="GO" id="GO:0003677">
    <property type="term" value="F:DNA binding"/>
    <property type="evidence" value="ECO:0007669"/>
    <property type="project" value="UniProtKB-KW"/>
</dbReference>
<evidence type="ECO:0000256" key="7">
    <source>
        <dbReference type="ARBA" id="ARBA00023125"/>
    </source>
</evidence>
<dbReference type="GO" id="GO:0004520">
    <property type="term" value="F:DNA endonuclease activity"/>
    <property type="evidence" value="ECO:0007669"/>
    <property type="project" value="InterPro"/>
</dbReference>
<keyword evidence="2" id="KW-0479">Metal-binding</keyword>
<dbReference type="GO" id="GO:0046872">
    <property type="term" value="F:metal ion binding"/>
    <property type="evidence" value="ECO:0007669"/>
    <property type="project" value="UniProtKB-KW"/>
</dbReference>
<dbReference type="InterPro" id="IPR042206">
    <property type="entry name" value="CRISPR-assoc_Cas1_C"/>
</dbReference>
<gene>
    <name evidence="9" type="primary">cas1_19</name>
    <name evidence="9" type="ORF">SDC9_84527</name>
</gene>
<proteinExistence type="inferred from homology"/>
<evidence type="ECO:0000256" key="5">
    <source>
        <dbReference type="ARBA" id="ARBA00022842"/>
    </source>
</evidence>
<evidence type="ECO:0000256" key="1">
    <source>
        <dbReference type="ARBA" id="ARBA00022722"/>
    </source>
</evidence>
<dbReference type="GO" id="GO:0016787">
    <property type="term" value="F:hydrolase activity"/>
    <property type="evidence" value="ECO:0007669"/>
    <property type="project" value="UniProtKB-KW"/>
</dbReference>
<evidence type="ECO:0000313" key="9">
    <source>
        <dbReference type="EMBL" id="MPM37907.1"/>
    </source>
</evidence>
<evidence type="ECO:0000256" key="8">
    <source>
        <dbReference type="ARBA" id="ARBA00023211"/>
    </source>
</evidence>
<reference evidence="9" key="1">
    <citation type="submission" date="2019-08" db="EMBL/GenBank/DDBJ databases">
        <authorList>
            <person name="Kucharzyk K."/>
            <person name="Murdoch R.W."/>
            <person name="Higgins S."/>
            <person name="Loffler F."/>
        </authorList>
    </citation>
    <scope>NUCLEOTIDE SEQUENCE</scope>
</reference>
<dbReference type="GO" id="GO:0043571">
    <property type="term" value="P:maintenance of CRISPR repeat elements"/>
    <property type="evidence" value="ECO:0007669"/>
    <property type="project" value="InterPro"/>
</dbReference>
<dbReference type="EC" id="3.1.-.-" evidence="9"/>
<evidence type="ECO:0000256" key="4">
    <source>
        <dbReference type="ARBA" id="ARBA00022801"/>
    </source>
</evidence>
<keyword evidence="4 9" id="KW-0378">Hydrolase</keyword>
<dbReference type="PANTHER" id="PTHR34353">
    <property type="entry name" value="CRISPR-ASSOCIATED ENDONUCLEASE CAS1 1"/>
    <property type="match status" value="1"/>
</dbReference>
<keyword evidence="7" id="KW-0238">DNA-binding</keyword>
<dbReference type="HAMAP" id="MF_01470">
    <property type="entry name" value="Cas1"/>
    <property type="match status" value="1"/>
</dbReference>
<organism evidence="9">
    <name type="scientific">bioreactor metagenome</name>
    <dbReference type="NCBI Taxonomy" id="1076179"/>
    <lineage>
        <taxon>unclassified sequences</taxon>
        <taxon>metagenomes</taxon>
        <taxon>ecological metagenomes</taxon>
    </lineage>
</organism>
<dbReference type="NCBIfam" id="TIGR03639">
    <property type="entry name" value="cas1_NMENI"/>
    <property type="match status" value="1"/>
</dbReference>
<keyword evidence="8" id="KW-0464">Manganese</keyword>
<dbReference type="InterPro" id="IPR002729">
    <property type="entry name" value="CRISPR-assoc_Cas1"/>
</dbReference>
<keyword evidence="5" id="KW-0460">Magnesium</keyword>
<protein>
    <submittedName>
        <fullName evidence="9">CRISPR-associated endonuclease Cas1</fullName>
        <ecNumber evidence="9">3.1.-.-</ecNumber>
    </submittedName>
</protein>
<dbReference type="InterPro" id="IPR050646">
    <property type="entry name" value="Cas1"/>
</dbReference>
<dbReference type="InterPro" id="IPR019855">
    <property type="entry name" value="CRISPR-assoc_Cas1_NMENI"/>
</dbReference>
<keyword evidence="1" id="KW-0540">Nuclease</keyword>
<evidence type="ECO:0000256" key="3">
    <source>
        <dbReference type="ARBA" id="ARBA00022759"/>
    </source>
</evidence>
<dbReference type="NCBIfam" id="TIGR00287">
    <property type="entry name" value="cas1"/>
    <property type="match status" value="1"/>
</dbReference>
<accession>A0A644ZB46</accession>
<dbReference type="PANTHER" id="PTHR34353:SF2">
    <property type="entry name" value="CRISPR-ASSOCIATED ENDONUCLEASE CAS1 1"/>
    <property type="match status" value="1"/>
</dbReference>
<dbReference type="Pfam" id="PF01867">
    <property type="entry name" value="Cas_Cas1"/>
    <property type="match status" value="1"/>
</dbReference>
<keyword evidence="3 9" id="KW-0255">Endonuclease</keyword>
<name>A0A644ZB46_9ZZZZ</name>
<sequence length="309" mass="33726">MVGRIVEIADDRRHLFVNRGFMVVRDSEGDRKELGQIPLDDIAAVIANAHGITYTNNLLVALAERGAPFVLCGANHNVVGMLLTLDGHHVQSKRIEAQIAATVPTVKRLWAAIVKAKIEQQAAALEAAGALTIPLTAMIGKVRSGDPENIEGQAARRYWGLLFGADFRRDQDGDGVNGLLNYGYTILRSATARAVVSAGLHPSIGLHHSNDANAMRLVDDLMEPFRPIVDLKVWQLKNAGESHVTPETKRSLVRVLYDDMPTRIGVTPVMVCMQRLATSLAQVFLEERNKLDLPLPSLPLSLANSLEPD</sequence>
<evidence type="ECO:0000256" key="6">
    <source>
        <dbReference type="ARBA" id="ARBA00023118"/>
    </source>
</evidence>
<dbReference type="AlphaFoldDB" id="A0A644ZB46"/>
<dbReference type="Gene3D" id="1.20.120.920">
    <property type="entry name" value="CRISPR-associated endonuclease Cas1, C-terminal domain"/>
    <property type="match status" value="1"/>
</dbReference>
<keyword evidence="6" id="KW-0051">Antiviral defense</keyword>
<dbReference type="EMBL" id="VSSQ01008108">
    <property type="protein sequence ID" value="MPM37907.1"/>
    <property type="molecule type" value="Genomic_DNA"/>
</dbReference>
<dbReference type="GO" id="GO:0051607">
    <property type="term" value="P:defense response to virus"/>
    <property type="evidence" value="ECO:0007669"/>
    <property type="project" value="UniProtKB-KW"/>
</dbReference>
<comment type="caution">
    <text evidence="9">The sequence shown here is derived from an EMBL/GenBank/DDBJ whole genome shotgun (WGS) entry which is preliminary data.</text>
</comment>
<evidence type="ECO:0000256" key="2">
    <source>
        <dbReference type="ARBA" id="ARBA00022723"/>
    </source>
</evidence>